<evidence type="ECO:0000313" key="3">
    <source>
        <dbReference type="Proteomes" id="UP001149165"/>
    </source>
</evidence>
<dbReference type="SUPFAM" id="SSF55729">
    <property type="entry name" value="Acyl-CoA N-acyltransferases (Nat)"/>
    <property type="match status" value="1"/>
</dbReference>
<dbReference type="InterPro" id="IPR051531">
    <property type="entry name" value="N-acetyltransferase"/>
</dbReference>
<evidence type="ECO:0000259" key="1">
    <source>
        <dbReference type="Pfam" id="PF13302"/>
    </source>
</evidence>
<protein>
    <recommendedName>
        <fullName evidence="1">N-acetyltransferase domain-containing protein</fullName>
    </recommendedName>
</protein>
<reference evidence="2" key="1">
    <citation type="submission" date="2022-11" db="EMBL/GenBank/DDBJ databases">
        <authorList>
            <person name="Petersen C."/>
        </authorList>
    </citation>
    <scope>NUCLEOTIDE SEQUENCE</scope>
    <source>
        <strain evidence="2">IBT 30069</strain>
    </source>
</reference>
<name>A0A9W9FWV5_9EURO</name>
<proteinExistence type="predicted"/>
<dbReference type="AlphaFoldDB" id="A0A9W9FWV5"/>
<dbReference type="EMBL" id="JAPQKH010000003">
    <property type="protein sequence ID" value="KAJ5107920.1"/>
    <property type="molecule type" value="Genomic_DNA"/>
</dbReference>
<dbReference type="OrthoDB" id="4072826at2759"/>
<comment type="caution">
    <text evidence="2">The sequence shown here is derived from an EMBL/GenBank/DDBJ whole genome shotgun (WGS) entry which is preliminary data.</text>
</comment>
<reference evidence="2" key="2">
    <citation type="journal article" date="2023" name="IMA Fungus">
        <title>Comparative genomic study of the Penicillium genus elucidates a diverse pangenome and 15 lateral gene transfer events.</title>
        <authorList>
            <person name="Petersen C."/>
            <person name="Sorensen T."/>
            <person name="Nielsen M.R."/>
            <person name="Sondergaard T.E."/>
            <person name="Sorensen J.L."/>
            <person name="Fitzpatrick D.A."/>
            <person name="Frisvad J.C."/>
            <person name="Nielsen K.L."/>
        </authorList>
    </citation>
    <scope>NUCLEOTIDE SEQUENCE</scope>
    <source>
        <strain evidence="2">IBT 30069</strain>
    </source>
</reference>
<dbReference type="PANTHER" id="PTHR43792">
    <property type="entry name" value="GNAT FAMILY, PUTATIVE (AFU_ORTHOLOGUE AFUA_3G00765)-RELATED-RELATED"/>
    <property type="match status" value="1"/>
</dbReference>
<gene>
    <name evidence="2" type="ORF">N7456_004595</name>
</gene>
<sequence>MKPLSTQPGLYPEQETRVIIPALTPTIETDRLILRPLELSHAKDIFEYSSRPDVAIFLLSRKPQTEIQEAEYTINKKTFQAPDASGVTGRRFAFAITQREDPTQKAIGIVSINSLMPAPSVGYGMHPDFWRSGYTTEAVAALIDAWWKLERKDVGGDVQPEKLYAGCDKSNVGSVKVLLKNGFQMYEERQLEGELAALFCMENPYRI</sequence>
<dbReference type="Pfam" id="PF13302">
    <property type="entry name" value="Acetyltransf_3"/>
    <property type="match status" value="1"/>
</dbReference>
<dbReference type="PANTHER" id="PTHR43792:SF1">
    <property type="entry name" value="N-ACETYLTRANSFERASE DOMAIN-CONTAINING PROTEIN"/>
    <property type="match status" value="1"/>
</dbReference>
<accession>A0A9W9FWV5</accession>
<organism evidence="2 3">
    <name type="scientific">Penicillium angulare</name>
    <dbReference type="NCBI Taxonomy" id="116970"/>
    <lineage>
        <taxon>Eukaryota</taxon>
        <taxon>Fungi</taxon>
        <taxon>Dikarya</taxon>
        <taxon>Ascomycota</taxon>
        <taxon>Pezizomycotina</taxon>
        <taxon>Eurotiomycetes</taxon>
        <taxon>Eurotiomycetidae</taxon>
        <taxon>Eurotiales</taxon>
        <taxon>Aspergillaceae</taxon>
        <taxon>Penicillium</taxon>
    </lineage>
</organism>
<dbReference type="Proteomes" id="UP001149165">
    <property type="component" value="Unassembled WGS sequence"/>
</dbReference>
<dbReference type="GO" id="GO:0016747">
    <property type="term" value="F:acyltransferase activity, transferring groups other than amino-acyl groups"/>
    <property type="evidence" value="ECO:0007669"/>
    <property type="project" value="InterPro"/>
</dbReference>
<dbReference type="InterPro" id="IPR016181">
    <property type="entry name" value="Acyl_CoA_acyltransferase"/>
</dbReference>
<keyword evidence="3" id="KW-1185">Reference proteome</keyword>
<evidence type="ECO:0000313" key="2">
    <source>
        <dbReference type="EMBL" id="KAJ5107920.1"/>
    </source>
</evidence>
<feature type="domain" description="N-acetyltransferase" evidence="1">
    <location>
        <begin position="31"/>
        <end position="184"/>
    </location>
</feature>
<dbReference type="Gene3D" id="3.40.630.30">
    <property type="match status" value="1"/>
</dbReference>
<dbReference type="InterPro" id="IPR000182">
    <property type="entry name" value="GNAT_dom"/>
</dbReference>